<reference evidence="2" key="2">
    <citation type="submission" date="2023-02" db="EMBL/GenBank/DDBJ databases">
        <authorList>
            <consortium name="DOE Joint Genome Institute"/>
            <person name="Mondo S.J."/>
            <person name="Chang Y."/>
            <person name="Wang Y."/>
            <person name="Ahrendt S."/>
            <person name="Andreopoulos W."/>
            <person name="Barry K."/>
            <person name="Beard J."/>
            <person name="Benny G.L."/>
            <person name="Blankenship S."/>
            <person name="Bonito G."/>
            <person name="Cuomo C."/>
            <person name="Desiro A."/>
            <person name="Gervers K.A."/>
            <person name="Hundley H."/>
            <person name="Kuo A."/>
            <person name="LaButti K."/>
            <person name="Lang B.F."/>
            <person name="Lipzen A."/>
            <person name="O'Donnell K."/>
            <person name="Pangilinan J."/>
            <person name="Reynolds N."/>
            <person name="Sandor L."/>
            <person name="Smith M.W."/>
            <person name="Tsang A."/>
            <person name="Grigoriev I.V."/>
            <person name="Stajich J.E."/>
            <person name="Spatafora J.W."/>
        </authorList>
    </citation>
    <scope>NUCLEOTIDE SEQUENCE</scope>
    <source>
        <strain evidence="2">RSA 2281</strain>
    </source>
</reference>
<gene>
    <name evidence="2" type="ORF">BDA99DRAFT_525667</name>
</gene>
<proteinExistence type="predicted"/>
<evidence type="ECO:0000256" key="1">
    <source>
        <dbReference type="SAM" id="MobiDB-lite"/>
    </source>
</evidence>
<feature type="compositionally biased region" description="Basic residues" evidence="1">
    <location>
        <begin position="1"/>
        <end position="19"/>
    </location>
</feature>
<keyword evidence="3" id="KW-1185">Reference proteome</keyword>
<accession>A0AAD5JNQ4</accession>
<comment type="caution">
    <text evidence="2">The sequence shown here is derived from an EMBL/GenBank/DDBJ whole genome shotgun (WGS) entry which is preliminary data.</text>
</comment>
<feature type="region of interest" description="Disordered" evidence="1">
    <location>
        <begin position="1"/>
        <end position="29"/>
    </location>
</feature>
<dbReference type="Proteomes" id="UP001209540">
    <property type="component" value="Unassembled WGS sequence"/>
</dbReference>
<dbReference type="SUPFAM" id="SSF52047">
    <property type="entry name" value="RNI-like"/>
    <property type="match status" value="1"/>
</dbReference>
<dbReference type="InterPro" id="IPR032675">
    <property type="entry name" value="LRR_dom_sf"/>
</dbReference>
<evidence type="ECO:0000313" key="2">
    <source>
        <dbReference type="EMBL" id="KAI9247650.1"/>
    </source>
</evidence>
<name>A0AAD5JNQ4_9FUNG</name>
<reference evidence="2" key="1">
    <citation type="journal article" date="2022" name="IScience">
        <title>Evolution of zygomycete secretomes and the origins of terrestrial fungal ecologies.</title>
        <authorList>
            <person name="Chang Y."/>
            <person name="Wang Y."/>
            <person name="Mondo S."/>
            <person name="Ahrendt S."/>
            <person name="Andreopoulos W."/>
            <person name="Barry K."/>
            <person name="Beard J."/>
            <person name="Benny G.L."/>
            <person name="Blankenship S."/>
            <person name="Bonito G."/>
            <person name="Cuomo C."/>
            <person name="Desiro A."/>
            <person name="Gervers K.A."/>
            <person name="Hundley H."/>
            <person name="Kuo A."/>
            <person name="LaButti K."/>
            <person name="Lang B.F."/>
            <person name="Lipzen A."/>
            <person name="O'Donnell K."/>
            <person name="Pangilinan J."/>
            <person name="Reynolds N."/>
            <person name="Sandor L."/>
            <person name="Smith M.E."/>
            <person name="Tsang A."/>
            <person name="Grigoriev I.V."/>
            <person name="Stajich J.E."/>
            <person name="Spatafora J.W."/>
        </authorList>
    </citation>
    <scope>NUCLEOTIDE SEQUENCE</scope>
    <source>
        <strain evidence="2">RSA 2281</strain>
    </source>
</reference>
<dbReference type="Gene3D" id="3.80.10.10">
    <property type="entry name" value="Ribonuclease Inhibitor"/>
    <property type="match status" value="1"/>
</dbReference>
<organism evidence="2 3">
    <name type="scientific">Phascolomyces articulosus</name>
    <dbReference type="NCBI Taxonomy" id="60185"/>
    <lineage>
        <taxon>Eukaryota</taxon>
        <taxon>Fungi</taxon>
        <taxon>Fungi incertae sedis</taxon>
        <taxon>Mucoromycota</taxon>
        <taxon>Mucoromycotina</taxon>
        <taxon>Mucoromycetes</taxon>
        <taxon>Mucorales</taxon>
        <taxon>Lichtheimiaceae</taxon>
        <taxon>Phascolomyces</taxon>
    </lineage>
</organism>
<protein>
    <submittedName>
        <fullName evidence="2">Uncharacterized protein</fullName>
    </submittedName>
</protein>
<dbReference type="EMBL" id="JAIXMP010000041">
    <property type="protein sequence ID" value="KAI9247650.1"/>
    <property type="molecule type" value="Genomic_DNA"/>
</dbReference>
<evidence type="ECO:0000313" key="3">
    <source>
        <dbReference type="Proteomes" id="UP001209540"/>
    </source>
</evidence>
<dbReference type="AlphaFoldDB" id="A0AAD5JNQ4"/>
<sequence>MIMKRRKQQHQPLQQRRRNSSLLGKKASNGTTTTFQMMTTLQFSGISNTTLLIEAVQKCPNLESLYLDSHDRIHHGKIILHLASHYYPVNSNKRERHHFRFCCISKGAQTHHTRATTTTGFIIQDGHVNAQPSDISRYMKKLHPTSLELLSIDFDLRLITPRLFLDRNISHLRQLELCCASLYRNTMIPTKNDPSFETSFCALLSRCPGLQVLVIQDPWAVVPPHDNRLLERYHINITDRILVVLATTCTQLKQLTIEGTYHRYTVTGFDQYVRSSGSDQLEYLKINLDPDNHDIPEIINMLPRLVTLYSNNLGFQTRFAVEALLRQRDGSLLEDRYYPW</sequence>